<evidence type="ECO:0000313" key="2">
    <source>
        <dbReference type="Proteomes" id="UP001165065"/>
    </source>
</evidence>
<sequence>MFPHIILDPSSLNAHLLKQFVHPEDSILEVPSGAFPFSHAHNSSLCVNDKQVSRLPKRGALIGNFKGLSTRGVVQKDSSGDPPQEGLLNRSIPLSSLQSGLEDPSLASATMSSLTSITPLSSLQSGLEDPSSASATMSSLTSITSLFPSPGTKNLIFSVRPCLLLPTVLNYFLRLHLSGHSISLVLVPCCTHAAAIDLDTESTSRSLPSIVFKSKIQTDICDEIVSFLEIHAPASHPRWEQVRMEDGREVKDVRVVLAGGDNNDEFWDVHDMPPPPPNFLVPSADEFYDDQHHGVEEDDGLIFVHGKKGEYEYFVNRADGVLGHVGMEPWDAGYVLLASILRGGHAVRKNVLEVGAGVGFVGLTIGREVPDSVVHLTDYDADVLRILKRNTERVVGDNVTTGKLDWFNSEGGGEYDLVIGAEVVYTPDHRVLADVLWMNLVEGGEAKIVNMKRPGFDGKCTSGDTGRNAARLLHMRMSDTVHPPFCLPPNTKSISEFLDRAKSLGFAIDVGVEESLKEANQLKGSSVEGEFMLITLSKEEKCEDLASS</sequence>
<dbReference type="EMBL" id="BRYA01000192">
    <property type="protein sequence ID" value="GMI43411.1"/>
    <property type="molecule type" value="Genomic_DNA"/>
</dbReference>
<evidence type="ECO:0000313" key="1">
    <source>
        <dbReference type="EMBL" id="GMI43411.1"/>
    </source>
</evidence>
<dbReference type="Pfam" id="PF10294">
    <property type="entry name" value="Methyltransf_16"/>
    <property type="match status" value="1"/>
</dbReference>
<gene>
    <name evidence="1" type="ORF">TrCOL_g9692</name>
</gene>
<dbReference type="InterPro" id="IPR029063">
    <property type="entry name" value="SAM-dependent_MTases_sf"/>
</dbReference>
<protein>
    <submittedName>
        <fullName evidence="1">Uncharacterized protein</fullName>
    </submittedName>
</protein>
<proteinExistence type="predicted"/>
<dbReference type="Gene3D" id="3.40.50.150">
    <property type="entry name" value="Vaccinia Virus protein VP39"/>
    <property type="match status" value="1"/>
</dbReference>
<comment type="caution">
    <text evidence="1">The sequence shown here is derived from an EMBL/GenBank/DDBJ whole genome shotgun (WGS) entry which is preliminary data.</text>
</comment>
<name>A0A9W7GF15_9STRA</name>
<dbReference type="Proteomes" id="UP001165065">
    <property type="component" value="Unassembled WGS sequence"/>
</dbReference>
<organism evidence="1 2">
    <name type="scientific">Triparma columacea</name>
    <dbReference type="NCBI Taxonomy" id="722753"/>
    <lineage>
        <taxon>Eukaryota</taxon>
        <taxon>Sar</taxon>
        <taxon>Stramenopiles</taxon>
        <taxon>Ochrophyta</taxon>
        <taxon>Bolidophyceae</taxon>
        <taxon>Parmales</taxon>
        <taxon>Triparmaceae</taxon>
        <taxon>Triparma</taxon>
    </lineage>
</organism>
<dbReference type="PANTHER" id="PTHR14614">
    <property type="entry name" value="HEPATOCELLULAR CARCINOMA-ASSOCIATED ANTIGEN"/>
    <property type="match status" value="1"/>
</dbReference>
<dbReference type="InterPro" id="IPR019410">
    <property type="entry name" value="Methyltransf_16"/>
</dbReference>
<keyword evidence="2" id="KW-1185">Reference proteome</keyword>
<reference evidence="2" key="1">
    <citation type="journal article" date="2023" name="Commun. Biol.">
        <title>Genome analysis of Parmales, the sister group of diatoms, reveals the evolutionary specialization of diatoms from phago-mixotrophs to photoautotrophs.</title>
        <authorList>
            <person name="Ban H."/>
            <person name="Sato S."/>
            <person name="Yoshikawa S."/>
            <person name="Yamada K."/>
            <person name="Nakamura Y."/>
            <person name="Ichinomiya M."/>
            <person name="Sato N."/>
            <person name="Blanc-Mathieu R."/>
            <person name="Endo H."/>
            <person name="Kuwata A."/>
            <person name="Ogata H."/>
        </authorList>
    </citation>
    <scope>NUCLEOTIDE SEQUENCE [LARGE SCALE GENOMIC DNA]</scope>
</reference>
<dbReference type="SUPFAM" id="SSF53335">
    <property type="entry name" value="S-adenosyl-L-methionine-dependent methyltransferases"/>
    <property type="match status" value="1"/>
</dbReference>
<dbReference type="CDD" id="cd02440">
    <property type="entry name" value="AdoMet_MTases"/>
    <property type="match status" value="1"/>
</dbReference>
<dbReference type="AlphaFoldDB" id="A0A9W7GF15"/>
<accession>A0A9W7GF15</accession>
<dbReference type="OrthoDB" id="413520at2759"/>